<gene>
    <name evidence="2" type="ORF">DBR06_SOUSAS10710050</name>
</gene>
<evidence type="ECO:0000256" key="1">
    <source>
        <dbReference type="SAM" id="MobiDB-lite"/>
    </source>
</evidence>
<accession>A0A484GF51</accession>
<organism evidence="2 3">
    <name type="scientific">Sousa chinensis</name>
    <name type="common">Indo-pacific humpbacked dolphin</name>
    <name type="synonym">Steno chinensis</name>
    <dbReference type="NCBI Taxonomy" id="103600"/>
    <lineage>
        <taxon>Eukaryota</taxon>
        <taxon>Metazoa</taxon>
        <taxon>Chordata</taxon>
        <taxon>Craniata</taxon>
        <taxon>Vertebrata</taxon>
        <taxon>Euteleostomi</taxon>
        <taxon>Mammalia</taxon>
        <taxon>Eutheria</taxon>
        <taxon>Laurasiatheria</taxon>
        <taxon>Artiodactyla</taxon>
        <taxon>Whippomorpha</taxon>
        <taxon>Cetacea</taxon>
        <taxon>Odontoceti</taxon>
        <taxon>Delphinidae</taxon>
        <taxon>Sousa</taxon>
    </lineage>
</organism>
<dbReference type="EMBL" id="QWLN02009280">
    <property type="protein sequence ID" value="TEA34497.1"/>
    <property type="molecule type" value="Genomic_DNA"/>
</dbReference>
<reference evidence="2 3" key="1">
    <citation type="journal article" date="2018" name="Genomics">
        <title>Molecular footprints of inshore aquatic adaptation in Indo-Pacific humpback dolphin (Sousa chinensis).</title>
        <authorList>
            <person name="Ming Y."/>
            <person name="Jian J."/>
            <person name="Yu F."/>
            <person name="Yu X."/>
            <person name="Wang J."/>
            <person name="Liu W."/>
        </authorList>
    </citation>
    <scope>NUCLEOTIDE SEQUENCE [LARGE SCALE GENOMIC DNA]</scope>
    <source>
        <strain evidence="2">MY-2018</strain>
        <tissue evidence="2">Skin</tissue>
    </source>
</reference>
<sequence>MEVWALGLVQIVKGPLDFLSPSILQCGSGFRREVAGGGLWTSSAPSASLSEAGRPRPPWINSRRSRPSLEENSLGRANGILRMLTLKEYANSASWSPQLTRTYFYT</sequence>
<comment type="caution">
    <text evidence="2">The sequence shown here is derived from an EMBL/GenBank/DDBJ whole genome shotgun (WGS) entry which is preliminary data.</text>
</comment>
<proteinExistence type="predicted"/>
<dbReference type="Proteomes" id="UP000295264">
    <property type="component" value="Unassembled WGS sequence"/>
</dbReference>
<protein>
    <submittedName>
        <fullName evidence="2">Uncharacterized protein</fullName>
    </submittedName>
</protein>
<feature type="region of interest" description="Disordered" evidence="1">
    <location>
        <begin position="42"/>
        <end position="70"/>
    </location>
</feature>
<dbReference type="AlphaFoldDB" id="A0A484GF51"/>
<evidence type="ECO:0000313" key="2">
    <source>
        <dbReference type="EMBL" id="TEA34497.1"/>
    </source>
</evidence>
<name>A0A484GF51_SOUCH</name>
<keyword evidence="3" id="KW-1185">Reference proteome</keyword>
<evidence type="ECO:0000313" key="3">
    <source>
        <dbReference type="Proteomes" id="UP000295264"/>
    </source>
</evidence>